<keyword evidence="2" id="KW-1185">Reference proteome</keyword>
<dbReference type="RefSeq" id="WP_263253442.1">
    <property type="nucleotide sequence ID" value="NZ_BAABLT010000042.1"/>
</dbReference>
<gene>
    <name evidence="1" type="ORF">ACFQ16_23030</name>
</gene>
<organism evidence="1 2">
    <name type="scientific">Saccharopolyspora rosea</name>
    <dbReference type="NCBI Taxonomy" id="524884"/>
    <lineage>
        <taxon>Bacteria</taxon>
        <taxon>Bacillati</taxon>
        <taxon>Actinomycetota</taxon>
        <taxon>Actinomycetes</taxon>
        <taxon>Pseudonocardiales</taxon>
        <taxon>Pseudonocardiaceae</taxon>
        <taxon>Saccharopolyspora</taxon>
    </lineage>
</organism>
<name>A0ABW3FVQ7_9PSEU</name>
<accession>A0ABW3FVQ7</accession>
<evidence type="ECO:0000313" key="1">
    <source>
        <dbReference type="EMBL" id="MFD0922629.1"/>
    </source>
</evidence>
<proteinExistence type="predicted"/>
<evidence type="ECO:0000313" key="2">
    <source>
        <dbReference type="Proteomes" id="UP001597018"/>
    </source>
</evidence>
<protein>
    <submittedName>
        <fullName evidence="1">Uncharacterized protein</fullName>
    </submittedName>
</protein>
<sequence>MIDRTHNDDEHMSLVDIHPDLIRIGRTWPSLAWTSSHWFRPSIPSGPVRPPATAGFGVLAPAHAEHPAPPLSAWFRSDGFTGTA</sequence>
<reference evidence="2" key="1">
    <citation type="journal article" date="2019" name="Int. J. Syst. Evol. Microbiol.">
        <title>The Global Catalogue of Microorganisms (GCM) 10K type strain sequencing project: providing services to taxonomists for standard genome sequencing and annotation.</title>
        <authorList>
            <consortium name="The Broad Institute Genomics Platform"/>
            <consortium name="The Broad Institute Genome Sequencing Center for Infectious Disease"/>
            <person name="Wu L."/>
            <person name="Ma J."/>
        </authorList>
    </citation>
    <scope>NUCLEOTIDE SEQUENCE [LARGE SCALE GENOMIC DNA]</scope>
    <source>
        <strain evidence="2">CCUG 56401</strain>
    </source>
</reference>
<dbReference type="EMBL" id="JBHTIW010000023">
    <property type="protein sequence ID" value="MFD0922629.1"/>
    <property type="molecule type" value="Genomic_DNA"/>
</dbReference>
<dbReference type="Proteomes" id="UP001597018">
    <property type="component" value="Unassembled WGS sequence"/>
</dbReference>
<comment type="caution">
    <text evidence="1">The sequence shown here is derived from an EMBL/GenBank/DDBJ whole genome shotgun (WGS) entry which is preliminary data.</text>
</comment>